<gene>
    <name evidence="1" type="ORF">L1987_04846</name>
</gene>
<name>A0ACB9JTN8_9ASTR</name>
<organism evidence="1 2">
    <name type="scientific">Smallanthus sonchifolius</name>
    <dbReference type="NCBI Taxonomy" id="185202"/>
    <lineage>
        <taxon>Eukaryota</taxon>
        <taxon>Viridiplantae</taxon>
        <taxon>Streptophyta</taxon>
        <taxon>Embryophyta</taxon>
        <taxon>Tracheophyta</taxon>
        <taxon>Spermatophyta</taxon>
        <taxon>Magnoliopsida</taxon>
        <taxon>eudicotyledons</taxon>
        <taxon>Gunneridae</taxon>
        <taxon>Pentapetalae</taxon>
        <taxon>asterids</taxon>
        <taxon>campanulids</taxon>
        <taxon>Asterales</taxon>
        <taxon>Asteraceae</taxon>
        <taxon>Asteroideae</taxon>
        <taxon>Heliantheae alliance</taxon>
        <taxon>Millerieae</taxon>
        <taxon>Smallanthus</taxon>
    </lineage>
</organism>
<comment type="caution">
    <text evidence="1">The sequence shown here is derived from an EMBL/GenBank/DDBJ whole genome shotgun (WGS) entry which is preliminary data.</text>
</comment>
<accession>A0ACB9JTN8</accession>
<keyword evidence="2" id="KW-1185">Reference proteome</keyword>
<sequence length="283" mass="31528">MRVLEKVVTAGLLLLFLFITPSTVAIKSIKIRSDDRPIILFEKFGFTHTGNVSVSISNVSVSSTILQLYDPSVVGFFLLPDETLIQILLEVQQNPNFCVMDSKFVSLLFTLADISPSQSSFNKSFTVTNPNEYALFLANCNCQSPVTMDVRTELCNTVGNTKNYLSAGLTQLPGTSHGWNVLVYMFQFTNGVLSFTVIVLIGGGWLYLKPFLHAKEKMVLMIVISFQVPANVAFVVMGESGPFSKDWVAWNQVFIWANVMCRLAIIFPIVWSIRSLKEPSKTD</sequence>
<proteinExistence type="predicted"/>
<dbReference type="Proteomes" id="UP001056120">
    <property type="component" value="Linkage Group LG02"/>
</dbReference>
<dbReference type="EMBL" id="CM042019">
    <property type="protein sequence ID" value="KAI3823411.1"/>
    <property type="molecule type" value="Genomic_DNA"/>
</dbReference>
<protein>
    <submittedName>
        <fullName evidence="1">Uncharacterized protein</fullName>
    </submittedName>
</protein>
<evidence type="ECO:0000313" key="2">
    <source>
        <dbReference type="Proteomes" id="UP001056120"/>
    </source>
</evidence>
<reference evidence="2" key="1">
    <citation type="journal article" date="2022" name="Mol. Ecol. Resour.">
        <title>The genomes of chicory, endive, great burdock and yacon provide insights into Asteraceae palaeo-polyploidization history and plant inulin production.</title>
        <authorList>
            <person name="Fan W."/>
            <person name="Wang S."/>
            <person name="Wang H."/>
            <person name="Wang A."/>
            <person name="Jiang F."/>
            <person name="Liu H."/>
            <person name="Zhao H."/>
            <person name="Xu D."/>
            <person name="Zhang Y."/>
        </authorList>
    </citation>
    <scope>NUCLEOTIDE SEQUENCE [LARGE SCALE GENOMIC DNA]</scope>
    <source>
        <strain evidence="2">cv. Yunnan</strain>
    </source>
</reference>
<evidence type="ECO:0000313" key="1">
    <source>
        <dbReference type="EMBL" id="KAI3823411.1"/>
    </source>
</evidence>
<reference evidence="1 2" key="2">
    <citation type="journal article" date="2022" name="Mol. Ecol. Resour.">
        <title>The genomes of chicory, endive, great burdock and yacon provide insights into Asteraceae paleo-polyploidization history and plant inulin production.</title>
        <authorList>
            <person name="Fan W."/>
            <person name="Wang S."/>
            <person name="Wang H."/>
            <person name="Wang A."/>
            <person name="Jiang F."/>
            <person name="Liu H."/>
            <person name="Zhao H."/>
            <person name="Xu D."/>
            <person name="Zhang Y."/>
        </authorList>
    </citation>
    <scope>NUCLEOTIDE SEQUENCE [LARGE SCALE GENOMIC DNA]</scope>
    <source>
        <strain evidence="2">cv. Yunnan</strain>
        <tissue evidence="1">Leaves</tissue>
    </source>
</reference>